<evidence type="ECO:0000256" key="4">
    <source>
        <dbReference type="ARBA" id="ARBA00023136"/>
    </source>
</evidence>
<name>A0A1I3E9A9_9PSED</name>
<dbReference type="PANTHER" id="PTHR37422">
    <property type="entry name" value="TEICHURONIC ACID BIOSYNTHESIS PROTEIN TUAE"/>
    <property type="match status" value="1"/>
</dbReference>
<evidence type="ECO:0000313" key="9">
    <source>
        <dbReference type="Proteomes" id="UP000243606"/>
    </source>
</evidence>
<dbReference type="GO" id="GO:0016874">
    <property type="term" value="F:ligase activity"/>
    <property type="evidence" value="ECO:0007669"/>
    <property type="project" value="UniProtKB-KW"/>
</dbReference>
<keyword evidence="8" id="KW-0436">Ligase</keyword>
<keyword evidence="9" id="KW-1185">Reference proteome</keyword>
<evidence type="ECO:0000256" key="5">
    <source>
        <dbReference type="SAM" id="Phobius"/>
    </source>
</evidence>
<feature type="transmembrane region" description="Helical" evidence="5">
    <location>
        <begin position="369"/>
        <end position="390"/>
    </location>
</feature>
<comment type="subcellular location">
    <subcellularLocation>
        <location evidence="1">Membrane</location>
        <topology evidence="1">Multi-pass membrane protein</topology>
    </subcellularLocation>
</comment>
<feature type="transmembrane region" description="Helical" evidence="5">
    <location>
        <begin position="323"/>
        <end position="338"/>
    </location>
</feature>
<protein>
    <submittedName>
        <fullName evidence="8">Protein glycosylation ligase</fullName>
    </submittedName>
</protein>
<keyword evidence="4 5" id="KW-0472">Membrane</keyword>
<organism evidence="8 9">
    <name type="scientific">Pseudomonas guineae</name>
    <dbReference type="NCBI Taxonomy" id="425504"/>
    <lineage>
        <taxon>Bacteria</taxon>
        <taxon>Pseudomonadati</taxon>
        <taxon>Pseudomonadota</taxon>
        <taxon>Gammaproteobacteria</taxon>
        <taxon>Pseudomonadales</taxon>
        <taxon>Pseudomonadaceae</taxon>
        <taxon>Pseudomonas</taxon>
    </lineage>
</organism>
<dbReference type="AlphaFoldDB" id="A0A1I3E9A9"/>
<dbReference type="STRING" id="425504.SAMN05216206_0873"/>
<feature type="transmembrane region" description="Helical" evidence="5">
    <location>
        <begin position="201"/>
        <end position="228"/>
    </location>
</feature>
<feature type="transmembrane region" description="Helical" evidence="5">
    <location>
        <begin position="83"/>
        <end position="111"/>
    </location>
</feature>
<feature type="transmembrane region" description="Helical" evidence="5">
    <location>
        <begin position="177"/>
        <end position="195"/>
    </location>
</feature>
<dbReference type="PANTHER" id="PTHR37422:SF13">
    <property type="entry name" value="LIPOPOLYSACCHARIDE BIOSYNTHESIS PROTEIN PA4999-RELATED"/>
    <property type="match status" value="1"/>
</dbReference>
<dbReference type="Pfam" id="PF04932">
    <property type="entry name" value="Wzy_C"/>
    <property type="match status" value="1"/>
</dbReference>
<feature type="domain" description="O-antigen ligase-related" evidence="6">
    <location>
        <begin position="160"/>
        <end position="298"/>
    </location>
</feature>
<dbReference type="InterPro" id="IPR051533">
    <property type="entry name" value="WaaL-like"/>
</dbReference>
<feature type="domain" description="Virulence factor membrane-bound polymerase C-terminal" evidence="7">
    <location>
        <begin position="324"/>
        <end position="486"/>
    </location>
</feature>
<feature type="transmembrane region" description="Helical" evidence="5">
    <location>
        <begin position="344"/>
        <end position="362"/>
    </location>
</feature>
<dbReference type="Pfam" id="PF11846">
    <property type="entry name" value="Wzy_C_2"/>
    <property type="match status" value="1"/>
</dbReference>
<dbReference type="Proteomes" id="UP000243606">
    <property type="component" value="Unassembled WGS sequence"/>
</dbReference>
<feature type="transmembrane region" description="Helical" evidence="5">
    <location>
        <begin position="123"/>
        <end position="145"/>
    </location>
</feature>
<feature type="transmembrane region" description="Helical" evidence="5">
    <location>
        <begin position="52"/>
        <end position="71"/>
    </location>
</feature>
<keyword evidence="3 5" id="KW-1133">Transmembrane helix</keyword>
<proteinExistence type="predicted"/>
<feature type="transmembrane region" description="Helical" evidence="5">
    <location>
        <begin position="290"/>
        <end position="311"/>
    </location>
</feature>
<evidence type="ECO:0000256" key="1">
    <source>
        <dbReference type="ARBA" id="ARBA00004141"/>
    </source>
</evidence>
<feature type="transmembrane region" description="Helical" evidence="5">
    <location>
        <begin position="25"/>
        <end position="47"/>
    </location>
</feature>
<reference evidence="9" key="1">
    <citation type="submission" date="2016-10" db="EMBL/GenBank/DDBJ databases">
        <authorList>
            <person name="Varghese N."/>
            <person name="Submissions S."/>
        </authorList>
    </citation>
    <scope>NUCLEOTIDE SEQUENCE [LARGE SCALE GENOMIC DNA]</scope>
    <source>
        <strain evidence="9">LMG 24016</strain>
    </source>
</reference>
<evidence type="ECO:0000313" key="8">
    <source>
        <dbReference type="EMBL" id="SFH95536.1"/>
    </source>
</evidence>
<evidence type="ECO:0000259" key="7">
    <source>
        <dbReference type="Pfam" id="PF11846"/>
    </source>
</evidence>
<evidence type="ECO:0000259" key="6">
    <source>
        <dbReference type="Pfam" id="PF04932"/>
    </source>
</evidence>
<evidence type="ECO:0000256" key="2">
    <source>
        <dbReference type="ARBA" id="ARBA00022692"/>
    </source>
</evidence>
<dbReference type="InterPro" id="IPR007016">
    <property type="entry name" value="O-antigen_ligase-rel_domated"/>
</dbReference>
<dbReference type="InterPro" id="IPR021797">
    <property type="entry name" value="Wzy_C_2"/>
</dbReference>
<sequence>MAAMLLALLGWAIIASRLRWPVSRLVLMLVAISAIPLGHSTFGLLLFPGEAVLQVICMLAFAASVSLGQWGQLCQRHKLMDSLFASLVVAALFSTGLALYQWLALGGWGVLLPSIDVGGLRAVANVGQANNLATLLVWGMVGLWWGGSRQAIGVGIAAFGAAFLLLGLVLTGSRTGSLQAIFLGVMVVIFGRSEFLSCRLLVVAILGGWLAFLSVAVPVVGEFLFGAISRDILSVGIRPVFWTMALEALAMHPITGYGWNQVVTAHVLISDRYSGLGEVMGQTHNFFLDMLLWSGVLLGGGIIVGVLWWWWRQIRRATKETHWIILAALGVFLIHAMLELPHLYAFFYLPVGIMVGVASAYFPMKIAVLLPRGCVVFVGVVFAVLLGLMFRDYRLIEIDLTAHRMVAARIAGAETPKSPKILVLGFLQEALELLRTDPHRDIGDEDLERVRRAVQRYPAVGGLFRYAQSAALNNRPEEARWALQVICNLRSAKACAAVISDWRTLARAGNPEMNVVSLPLSNK</sequence>
<accession>A0A1I3E9A9</accession>
<feature type="transmembrane region" description="Helical" evidence="5">
    <location>
        <begin position="151"/>
        <end position="170"/>
    </location>
</feature>
<dbReference type="GO" id="GO:0016020">
    <property type="term" value="C:membrane"/>
    <property type="evidence" value="ECO:0007669"/>
    <property type="project" value="UniProtKB-SubCell"/>
</dbReference>
<gene>
    <name evidence="8" type="ORF">SAMN05216206_0873</name>
</gene>
<keyword evidence="2 5" id="KW-0812">Transmembrane</keyword>
<dbReference type="EMBL" id="FOQL01000001">
    <property type="protein sequence ID" value="SFH95536.1"/>
    <property type="molecule type" value="Genomic_DNA"/>
</dbReference>
<evidence type="ECO:0000256" key="3">
    <source>
        <dbReference type="ARBA" id="ARBA00022989"/>
    </source>
</evidence>